<organism evidence="1 2">
    <name type="scientific">[Muricauda] lutisoli</name>
    <dbReference type="NCBI Taxonomy" id="2816035"/>
    <lineage>
        <taxon>Bacteria</taxon>
        <taxon>Pseudomonadati</taxon>
        <taxon>Bacteroidota</taxon>
        <taxon>Flavobacteriia</taxon>
        <taxon>Flavobacteriales</taxon>
        <taxon>Flavobacteriaceae</taxon>
        <taxon>Allomuricauda</taxon>
    </lineage>
</organism>
<dbReference type="Proteomes" id="UP000664163">
    <property type="component" value="Unassembled WGS sequence"/>
</dbReference>
<evidence type="ECO:0000313" key="2">
    <source>
        <dbReference type="Proteomes" id="UP000664163"/>
    </source>
</evidence>
<reference evidence="1 2" key="1">
    <citation type="submission" date="2021-03" db="EMBL/GenBank/DDBJ databases">
        <title>Muricauda sp. CAU 1631 isolated from Incheon.</title>
        <authorList>
            <person name="Kim W."/>
        </authorList>
    </citation>
    <scope>NUCLEOTIDE SEQUENCE [LARGE SCALE GENOMIC DNA]</scope>
    <source>
        <strain evidence="1 2">CAU 1631</strain>
    </source>
</reference>
<protein>
    <submittedName>
        <fullName evidence="1">Uncharacterized protein</fullName>
    </submittedName>
</protein>
<dbReference type="EMBL" id="JAFLND010000001">
    <property type="protein sequence ID" value="MBO0330088.1"/>
    <property type="molecule type" value="Genomic_DNA"/>
</dbReference>
<accession>A0ABS3EV48</accession>
<sequence length="168" mass="19763">MEGYNLDYYVNPRLSYANRLSDKFRIGHLIYDTIEKCIVKVSPSILQKMVENELPQNRDEDFRFSPLFIKNDWLTKVFGFEKKYLNANGMTVFTSTRNGLKIHFQSGNYYLGYILREKQIIAGMNGNFSSKPEILFINELMDFCFLIKRDKISFSDDDVKKINEIIIP</sequence>
<name>A0ABS3EV48_9FLAO</name>
<proteinExistence type="predicted"/>
<dbReference type="RefSeq" id="WP_207070511.1">
    <property type="nucleotide sequence ID" value="NZ_JAFLND010000001.1"/>
</dbReference>
<keyword evidence="2" id="KW-1185">Reference proteome</keyword>
<comment type="caution">
    <text evidence="1">The sequence shown here is derived from an EMBL/GenBank/DDBJ whole genome shotgun (WGS) entry which is preliminary data.</text>
</comment>
<gene>
    <name evidence="1" type="ORF">J0X13_05970</name>
</gene>
<evidence type="ECO:0000313" key="1">
    <source>
        <dbReference type="EMBL" id="MBO0330088.1"/>
    </source>
</evidence>